<protein>
    <recommendedName>
        <fullName evidence="1">HTH cro/C1-type domain-containing protein</fullName>
    </recommendedName>
</protein>
<dbReference type="InterPro" id="IPR010982">
    <property type="entry name" value="Lambda_DNA-bd_dom_sf"/>
</dbReference>
<reference evidence="2" key="1">
    <citation type="submission" date="2020-06" db="EMBL/GenBank/DDBJ databases">
        <title>Characterization of fructooligosaccharide metabolism and fructooligosaccharide-degrading enzymes in human commensal butyrate producers.</title>
        <authorList>
            <person name="Tanno H."/>
            <person name="Fujii T."/>
            <person name="Hirano K."/>
            <person name="Maeno S."/>
            <person name="Tonozuka T."/>
            <person name="Sakamoto M."/>
            <person name="Ohkuma M."/>
            <person name="Tochio T."/>
            <person name="Endo A."/>
        </authorList>
    </citation>
    <scope>NUCLEOTIDE SEQUENCE</scope>
    <source>
        <strain evidence="2">JCM 31265</strain>
    </source>
</reference>
<dbReference type="Proteomes" id="UP000660047">
    <property type="component" value="Unassembled WGS sequence"/>
</dbReference>
<dbReference type="RefSeq" id="WP_055222306.1">
    <property type="nucleotide sequence ID" value="NZ_BLYL01000014.1"/>
</dbReference>
<dbReference type="CDD" id="cd00093">
    <property type="entry name" value="HTH_XRE"/>
    <property type="match status" value="1"/>
</dbReference>
<name>A0AAI9K3R0_9FIRM</name>
<accession>A0AAI9K3R0</accession>
<comment type="caution">
    <text evidence="2">The sequence shown here is derived from an EMBL/GenBank/DDBJ whole genome shotgun (WGS) entry which is preliminary data.</text>
</comment>
<organism evidence="2 3">
    <name type="scientific">Coprococcus eutactus</name>
    <dbReference type="NCBI Taxonomy" id="33043"/>
    <lineage>
        <taxon>Bacteria</taxon>
        <taxon>Bacillati</taxon>
        <taxon>Bacillota</taxon>
        <taxon>Clostridia</taxon>
        <taxon>Lachnospirales</taxon>
        <taxon>Lachnospiraceae</taxon>
        <taxon>Coprococcus</taxon>
    </lineage>
</organism>
<dbReference type="EMBL" id="BLYL01000014">
    <property type="protein sequence ID" value="GFO95145.1"/>
    <property type="molecule type" value="Genomic_DNA"/>
</dbReference>
<dbReference type="PROSITE" id="PS50943">
    <property type="entry name" value="HTH_CROC1"/>
    <property type="match status" value="1"/>
</dbReference>
<dbReference type="Gene3D" id="1.10.260.40">
    <property type="entry name" value="lambda repressor-like DNA-binding domains"/>
    <property type="match status" value="1"/>
</dbReference>
<sequence>MDKSEILQAVERERIRQGMSKRKLAEKAGFTDRSLYMWESDKRGMTLTNADSLLKAVGLRLVIEKGE</sequence>
<dbReference type="InterPro" id="IPR001387">
    <property type="entry name" value="Cro/C1-type_HTH"/>
</dbReference>
<dbReference type="SUPFAM" id="SSF47413">
    <property type="entry name" value="lambda repressor-like DNA-binding domains"/>
    <property type="match status" value="1"/>
</dbReference>
<feature type="domain" description="HTH cro/C1-type" evidence="1">
    <location>
        <begin position="10"/>
        <end position="56"/>
    </location>
</feature>
<evidence type="ECO:0000313" key="3">
    <source>
        <dbReference type="Proteomes" id="UP000660047"/>
    </source>
</evidence>
<dbReference type="Pfam" id="PF01381">
    <property type="entry name" value="HTH_3"/>
    <property type="match status" value="1"/>
</dbReference>
<proteinExistence type="predicted"/>
<evidence type="ECO:0000259" key="1">
    <source>
        <dbReference type="PROSITE" id="PS50943"/>
    </source>
</evidence>
<dbReference type="AlphaFoldDB" id="A0AAI9K3R0"/>
<dbReference type="SMART" id="SM00530">
    <property type="entry name" value="HTH_XRE"/>
    <property type="match status" value="1"/>
</dbReference>
<evidence type="ECO:0000313" key="2">
    <source>
        <dbReference type="EMBL" id="GFO95145.1"/>
    </source>
</evidence>
<dbReference type="GO" id="GO:0003677">
    <property type="term" value="F:DNA binding"/>
    <property type="evidence" value="ECO:0007669"/>
    <property type="project" value="InterPro"/>
</dbReference>
<gene>
    <name evidence="2" type="ORF">COEU31_21910</name>
</gene>